<organism evidence="1">
    <name type="scientific">marine sediment metagenome</name>
    <dbReference type="NCBI Taxonomy" id="412755"/>
    <lineage>
        <taxon>unclassified sequences</taxon>
        <taxon>metagenomes</taxon>
        <taxon>ecological metagenomes</taxon>
    </lineage>
</organism>
<feature type="non-terminal residue" evidence="1">
    <location>
        <position position="56"/>
    </location>
</feature>
<sequence length="56" mass="6365">LYVNFKIVINNSKKSLENLKNGMADFAGIGSFMNYNKDDFDYIKIGDDELKIICSP</sequence>
<gene>
    <name evidence="1" type="ORF">S01H4_66896</name>
</gene>
<feature type="non-terminal residue" evidence="1">
    <location>
        <position position="1"/>
    </location>
</feature>
<accession>X1F6I5</accession>
<dbReference type="EMBL" id="BART01041695">
    <property type="protein sequence ID" value="GAH28195.1"/>
    <property type="molecule type" value="Genomic_DNA"/>
</dbReference>
<name>X1F6I5_9ZZZZ</name>
<comment type="caution">
    <text evidence="1">The sequence shown here is derived from an EMBL/GenBank/DDBJ whole genome shotgun (WGS) entry which is preliminary data.</text>
</comment>
<proteinExistence type="predicted"/>
<protein>
    <submittedName>
        <fullName evidence="1">Uncharacterized protein</fullName>
    </submittedName>
</protein>
<evidence type="ECO:0000313" key="1">
    <source>
        <dbReference type="EMBL" id="GAH28195.1"/>
    </source>
</evidence>
<reference evidence="1" key="1">
    <citation type="journal article" date="2014" name="Front. Microbiol.">
        <title>High frequency of phylogenetically diverse reductive dehalogenase-homologous genes in deep subseafloor sedimentary metagenomes.</title>
        <authorList>
            <person name="Kawai M."/>
            <person name="Futagami T."/>
            <person name="Toyoda A."/>
            <person name="Takaki Y."/>
            <person name="Nishi S."/>
            <person name="Hori S."/>
            <person name="Arai W."/>
            <person name="Tsubouchi T."/>
            <person name="Morono Y."/>
            <person name="Uchiyama I."/>
            <person name="Ito T."/>
            <person name="Fujiyama A."/>
            <person name="Inagaki F."/>
            <person name="Takami H."/>
        </authorList>
    </citation>
    <scope>NUCLEOTIDE SEQUENCE</scope>
    <source>
        <strain evidence="1">Expedition CK06-06</strain>
    </source>
</reference>
<dbReference type="AlphaFoldDB" id="X1F6I5"/>